<evidence type="ECO:0000313" key="1">
    <source>
        <dbReference type="EMBL" id="QYX33895.1"/>
    </source>
</evidence>
<dbReference type="Proteomes" id="UP000826540">
    <property type="component" value="Chromosome"/>
</dbReference>
<keyword evidence="2" id="KW-1185">Reference proteome</keyword>
<gene>
    <name evidence="1" type="ORF">K2F26_11645</name>
</gene>
<accession>A0ABX8X5E4</accession>
<proteinExistence type="predicted"/>
<evidence type="ECO:0000313" key="2">
    <source>
        <dbReference type="Proteomes" id="UP000826540"/>
    </source>
</evidence>
<name>A0ABX8X5E4_9CYAN</name>
<reference evidence="1 2" key="1">
    <citation type="journal article" date="2022" name="J. Am. Chem. Soc.">
        <title>Biosynthesis of Guanitoxin Enables Global Environmental Detection in Freshwater Cyanobacteria.</title>
        <authorList>
            <person name="Lima S.T."/>
            <person name="Fallon T.R."/>
            <person name="Cordoza J.L."/>
            <person name="Chekan J.R."/>
            <person name="Delbaje E."/>
            <person name="Hopiavuori A.R."/>
            <person name="Alvarenga D.O."/>
            <person name="Wood S.M."/>
            <person name="Luhavaya H."/>
            <person name="Baumgartner J.T."/>
            <person name="Dorr F.A."/>
            <person name="Etchegaray A."/>
            <person name="Pinto E."/>
            <person name="McKinnie S.M.K."/>
            <person name="Fiore M.F."/>
            <person name="Moore B.S."/>
        </authorList>
    </citation>
    <scope>NUCLEOTIDE SEQUENCE [LARGE SCALE GENOMIC DNA]</scope>
    <source>
        <strain evidence="1 2">ITEP-024</strain>
    </source>
</reference>
<sequence length="118" mass="13737">MTINTTTRTVYMIFHKDIPVDIYSWSSKDIREVLQTALRQNLDIRGKVVKSTNMVIKGYPGIDLLIQHSDGTQGQYQGYVVRRRLYLLGARTAYELTTETTNFFDSFRVYPSRIVHSR</sequence>
<protein>
    <submittedName>
        <fullName evidence="1">Uncharacterized protein</fullName>
    </submittedName>
</protein>
<dbReference type="EMBL" id="CP080598">
    <property type="protein sequence ID" value="QYX33895.1"/>
    <property type="molecule type" value="Genomic_DNA"/>
</dbReference>
<organism evidence="1 2">
    <name type="scientific">Sphaerospermopsis torques-reginae ITEP-024</name>
    <dbReference type="NCBI Taxonomy" id="984208"/>
    <lineage>
        <taxon>Bacteria</taxon>
        <taxon>Bacillati</taxon>
        <taxon>Cyanobacteriota</taxon>
        <taxon>Cyanophyceae</taxon>
        <taxon>Nostocales</taxon>
        <taxon>Aphanizomenonaceae</taxon>
        <taxon>Sphaerospermopsis</taxon>
        <taxon>Sphaerospermopsis torques-reginae</taxon>
    </lineage>
</organism>
<dbReference type="RefSeq" id="WP_220611605.1">
    <property type="nucleotide sequence ID" value="NZ_CP080598.1"/>
</dbReference>